<dbReference type="FunFam" id="2.70.170.10:FF:000028">
    <property type="entry name" value="AcetylCholine Receptor"/>
    <property type="match status" value="1"/>
</dbReference>
<evidence type="ECO:0000259" key="3">
    <source>
        <dbReference type="Pfam" id="PF02931"/>
    </source>
</evidence>
<keyword evidence="1" id="KW-0472">Membrane</keyword>
<sequence length="417" mass="46906">MNSVSIVFFFIVFTAIGADDLTCPPSNSGTTYVKLKDAVLCNYDSSVRPVANHQNSTAVSFKLVMKYFNFNIETSTFSVDAWLSLYWMDQHLTWNPSDHENIKNIYLYTYELWTPDLSVYNLANQGEDPELVSTIRCMVSYQGIVMCVPPIHIDFLCVPNLAKYPFDKQECKLRIGSWMHKGEEIDLKADKSVVNTVDLIPNGEWEILSHSTVKHKGVYSCCPNNTYPSIDVNFTIRRLAGSHAATMVIPVIVCVILTITLLALSPMDKERLILAYVNLLVHFLEVQNVAWQIPLKGDNMPLIIIFSRDSLLLAVFALIFTLVFRSLMMKKTMPPGWVSGIISGILVCKPGQFILLNNYSVKQAAAAKGEEDGAGIVNTNTAVNNLQDWELFGKILDKLFFIIYIVAYFVMIISLLP</sequence>
<dbReference type="GO" id="GO:0004888">
    <property type="term" value="F:transmembrane signaling receptor activity"/>
    <property type="evidence" value="ECO:0007669"/>
    <property type="project" value="InterPro"/>
</dbReference>
<dbReference type="InterPro" id="IPR036734">
    <property type="entry name" value="Neur_chan_lig-bd_sf"/>
</dbReference>
<dbReference type="SUPFAM" id="SSF63712">
    <property type="entry name" value="Nicotinic receptor ligand binding domain-like"/>
    <property type="match status" value="1"/>
</dbReference>
<evidence type="ECO:0000313" key="5">
    <source>
        <dbReference type="Proteomes" id="UP001153636"/>
    </source>
</evidence>
<accession>A0A9P0CB00</accession>
<feature type="signal peptide" evidence="2">
    <location>
        <begin position="1"/>
        <end position="18"/>
    </location>
</feature>
<feature type="transmembrane region" description="Helical" evidence="1">
    <location>
        <begin position="399"/>
        <end position="416"/>
    </location>
</feature>
<keyword evidence="1" id="KW-0812">Transmembrane</keyword>
<feature type="domain" description="Neurotransmitter-gated ion-channel ligand-binding" evidence="3">
    <location>
        <begin position="35"/>
        <end position="238"/>
    </location>
</feature>
<reference evidence="4" key="1">
    <citation type="submission" date="2022-01" db="EMBL/GenBank/DDBJ databases">
        <authorList>
            <person name="King R."/>
        </authorList>
    </citation>
    <scope>NUCLEOTIDE SEQUENCE</scope>
</reference>
<dbReference type="EMBL" id="OV651813">
    <property type="protein sequence ID" value="CAH1098549.1"/>
    <property type="molecule type" value="Genomic_DNA"/>
</dbReference>
<dbReference type="Proteomes" id="UP001153636">
    <property type="component" value="Chromosome 1"/>
</dbReference>
<feature type="transmembrane region" description="Helical" evidence="1">
    <location>
        <begin position="272"/>
        <end position="290"/>
    </location>
</feature>
<organism evidence="4 5">
    <name type="scientific">Psylliodes chrysocephalus</name>
    <dbReference type="NCBI Taxonomy" id="3402493"/>
    <lineage>
        <taxon>Eukaryota</taxon>
        <taxon>Metazoa</taxon>
        <taxon>Ecdysozoa</taxon>
        <taxon>Arthropoda</taxon>
        <taxon>Hexapoda</taxon>
        <taxon>Insecta</taxon>
        <taxon>Pterygota</taxon>
        <taxon>Neoptera</taxon>
        <taxon>Endopterygota</taxon>
        <taxon>Coleoptera</taxon>
        <taxon>Polyphaga</taxon>
        <taxon>Cucujiformia</taxon>
        <taxon>Chrysomeloidea</taxon>
        <taxon>Chrysomelidae</taxon>
        <taxon>Galerucinae</taxon>
        <taxon>Alticini</taxon>
        <taxon>Psylliodes</taxon>
    </lineage>
</organism>
<dbReference type="Gene3D" id="2.70.170.10">
    <property type="entry name" value="Neurotransmitter-gated ion-channel ligand-binding domain"/>
    <property type="match status" value="1"/>
</dbReference>
<dbReference type="InterPro" id="IPR006201">
    <property type="entry name" value="Neur_channel"/>
</dbReference>
<dbReference type="AlphaFoldDB" id="A0A9P0CB00"/>
<dbReference type="GO" id="GO:0016020">
    <property type="term" value="C:membrane"/>
    <property type="evidence" value="ECO:0007669"/>
    <property type="project" value="InterPro"/>
</dbReference>
<evidence type="ECO:0000256" key="1">
    <source>
        <dbReference type="SAM" id="Phobius"/>
    </source>
</evidence>
<keyword evidence="2" id="KW-0732">Signal</keyword>
<evidence type="ECO:0000313" key="4">
    <source>
        <dbReference type="EMBL" id="CAH1098549.1"/>
    </source>
</evidence>
<keyword evidence="1" id="KW-1133">Transmembrane helix</keyword>
<protein>
    <recommendedName>
        <fullName evidence="3">Neurotransmitter-gated ion-channel ligand-binding domain-containing protein</fullName>
    </recommendedName>
</protein>
<dbReference type="CDD" id="cd18989">
    <property type="entry name" value="LGIC_ECD_cation"/>
    <property type="match status" value="1"/>
</dbReference>
<dbReference type="Pfam" id="PF02931">
    <property type="entry name" value="Neur_chan_LBD"/>
    <property type="match status" value="1"/>
</dbReference>
<dbReference type="GO" id="GO:0005230">
    <property type="term" value="F:extracellular ligand-gated monoatomic ion channel activity"/>
    <property type="evidence" value="ECO:0007669"/>
    <property type="project" value="InterPro"/>
</dbReference>
<keyword evidence="5" id="KW-1185">Reference proteome</keyword>
<dbReference type="PRINTS" id="PR00252">
    <property type="entry name" value="NRIONCHANNEL"/>
</dbReference>
<feature type="transmembrane region" description="Helical" evidence="1">
    <location>
        <begin position="302"/>
        <end position="324"/>
    </location>
</feature>
<feature type="transmembrane region" description="Helical" evidence="1">
    <location>
        <begin position="244"/>
        <end position="265"/>
    </location>
</feature>
<dbReference type="PANTHER" id="PTHR18945">
    <property type="entry name" value="NEUROTRANSMITTER GATED ION CHANNEL"/>
    <property type="match status" value="1"/>
</dbReference>
<feature type="chain" id="PRO_5040269826" description="Neurotransmitter-gated ion-channel ligand-binding domain-containing protein" evidence="2">
    <location>
        <begin position="19"/>
        <end position="417"/>
    </location>
</feature>
<name>A0A9P0CB00_9CUCU</name>
<evidence type="ECO:0000256" key="2">
    <source>
        <dbReference type="SAM" id="SignalP"/>
    </source>
</evidence>
<proteinExistence type="predicted"/>
<gene>
    <name evidence="4" type="ORF">PSYICH_LOCUS189</name>
</gene>
<dbReference type="InterPro" id="IPR006202">
    <property type="entry name" value="Neur_chan_lig-bd"/>
</dbReference>
<dbReference type="OrthoDB" id="410315at2759"/>